<name>X0TXN8_9ZZZZ</name>
<reference evidence="1" key="1">
    <citation type="journal article" date="2014" name="Front. Microbiol.">
        <title>High frequency of phylogenetically diverse reductive dehalogenase-homologous genes in deep subseafloor sedimentary metagenomes.</title>
        <authorList>
            <person name="Kawai M."/>
            <person name="Futagami T."/>
            <person name="Toyoda A."/>
            <person name="Takaki Y."/>
            <person name="Nishi S."/>
            <person name="Hori S."/>
            <person name="Arai W."/>
            <person name="Tsubouchi T."/>
            <person name="Morono Y."/>
            <person name="Uchiyama I."/>
            <person name="Ito T."/>
            <person name="Fujiyama A."/>
            <person name="Inagaki F."/>
            <person name="Takami H."/>
        </authorList>
    </citation>
    <scope>NUCLEOTIDE SEQUENCE</scope>
    <source>
        <strain evidence="1">Expedition CK06-06</strain>
    </source>
</reference>
<proteinExistence type="predicted"/>
<organism evidence="1">
    <name type="scientific">marine sediment metagenome</name>
    <dbReference type="NCBI Taxonomy" id="412755"/>
    <lineage>
        <taxon>unclassified sequences</taxon>
        <taxon>metagenomes</taxon>
        <taxon>ecological metagenomes</taxon>
    </lineage>
</organism>
<accession>X0TXN8</accession>
<dbReference type="AlphaFoldDB" id="X0TXN8"/>
<comment type="caution">
    <text evidence="1">The sequence shown here is derived from an EMBL/GenBank/DDBJ whole genome shotgun (WGS) entry which is preliminary data.</text>
</comment>
<sequence>GENRRQLLANVAHIPRLGRATFDKGGVAAVRVAAEQDLPGLPRFSLQMRVHKPAQIKGVYYDDEELSPGEEHGFVIWEDTASKIVRVNVNRPLAEGEHAASARYDVEW</sequence>
<protein>
    <submittedName>
        <fullName evidence="1">Uncharacterized protein</fullName>
    </submittedName>
</protein>
<evidence type="ECO:0000313" key="1">
    <source>
        <dbReference type="EMBL" id="GAF98024.1"/>
    </source>
</evidence>
<dbReference type="EMBL" id="BARS01010862">
    <property type="protein sequence ID" value="GAF98024.1"/>
    <property type="molecule type" value="Genomic_DNA"/>
</dbReference>
<feature type="non-terminal residue" evidence="1">
    <location>
        <position position="1"/>
    </location>
</feature>
<gene>
    <name evidence="1" type="ORF">S01H1_19970</name>
</gene>